<gene>
    <name evidence="2" type="ORF">WN55_04956</name>
</gene>
<protein>
    <submittedName>
        <fullName evidence="2">Uncharacterized protein</fullName>
    </submittedName>
</protein>
<evidence type="ECO:0000256" key="1">
    <source>
        <dbReference type="SAM" id="MobiDB-lite"/>
    </source>
</evidence>
<organism evidence="2 3">
    <name type="scientific">Dufourea novaeangliae</name>
    <name type="common">Sweat bee</name>
    <dbReference type="NCBI Taxonomy" id="178035"/>
    <lineage>
        <taxon>Eukaryota</taxon>
        <taxon>Metazoa</taxon>
        <taxon>Ecdysozoa</taxon>
        <taxon>Arthropoda</taxon>
        <taxon>Hexapoda</taxon>
        <taxon>Insecta</taxon>
        <taxon>Pterygota</taxon>
        <taxon>Neoptera</taxon>
        <taxon>Endopterygota</taxon>
        <taxon>Hymenoptera</taxon>
        <taxon>Apocrita</taxon>
        <taxon>Aculeata</taxon>
        <taxon>Apoidea</taxon>
        <taxon>Anthophila</taxon>
        <taxon>Halictidae</taxon>
        <taxon>Rophitinae</taxon>
        <taxon>Dufourea</taxon>
    </lineage>
</organism>
<dbReference type="Proteomes" id="UP000076502">
    <property type="component" value="Unassembled WGS sequence"/>
</dbReference>
<proteinExistence type="predicted"/>
<name>A0A154PN93_DUFNO</name>
<feature type="compositionally biased region" description="Basic and acidic residues" evidence="1">
    <location>
        <begin position="85"/>
        <end position="103"/>
    </location>
</feature>
<evidence type="ECO:0000313" key="3">
    <source>
        <dbReference type="Proteomes" id="UP000076502"/>
    </source>
</evidence>
<accession>A0A154PN93</accession>
<feature type="region of interest" description="Disordered" evidence="1">
    <location>
        <begin position="79"/>
        <end position="103"/>
    </location>
</feature>
<evidence type="ECO:0000313" key="2">
    <source>
        <dbReference type="EMBL" id="KZC12788.1"/>
    </source>
</evidence>
<reference evidence="2 3" key="1">
    <citation type="submission" date="2015-07" db="EMBL/GenBank/DDBJ databases">
        <title>The genome of Dufourea novaeangliae.</title>
        <authorList>
            <person name="Pan H."/>
            <person name="Kapheim K."/>
        </authorList>
    </citation>
    <scope>NUCLEOTIDE SEQUENCE [LARGE SCALE GENOMIC DNA]</scope>
    <source>
        <strain evidence="2">0120121106</strain>
        <tissue evidence="2">Whole body</tissue>
    </source>
</reference>
<keyword evidence="3" id="KW-1185">Reference proteome</keyword>
<dbReference type="EMBL" id="KQ434974">
    <property type="protein sequence ID" value="KZC12788.1"/>
    <property type="molecule type" value="Genomic_DNA"/>
</dbReference>
<sequence>MSNSLHIIARIKSKEKRVRPQETVNKCGVLITDVPGKIHEYVGGTSWRGEATQRMETHGGGSHCKESLKPLILTCNKKKKKEKVIKHDSRRMDTDHWKERKGR</sequence>
<dbReference type="AlphaFoldDB" id="A0A154PN93"/>